<accession>A0ACB9QCP9</accession>
<proteinExistence type="predicted"/>
<gene>
    <name evidence="1" type="ORF">MLD38_020210</name>
</gene>
<comment type="caution">
    <text evidence="1">The sequence shown here is derived from an EMBL/GenBank/DDBJ whole genome shotgun (WGS) entry which is preliminary data.</text>
</comment>
<name>A0ACB9QCP9_9MYRT</name>
<evidence type="ECO:0000313" key="2">
    <source>
        <dbReference type="Proteomes" id="UP001057402"/>
    </source>
</evidence>
<evidence type="ECO:0000313" key="1">
    <source>
        <dbReference type="EMBL" id="KAI4364071.1"/>
    </source>
</evidence>
<organism evidence="1 2">
    <name type="scientific">Melastoma candidum</name>
    <dbReference type="NCBI Taxonomy" id="119954"/>
    <lineage>
        <taxon>Eukaryota</taxon>
        <taxon>Viridiplantae</taxon>
        <taxon>Streptophyta</taxon>
        <taxon>Embryophyta</taxon>
        <taxon>Tracheophyta</taxon>
        <taxon>Spermatophyta</taxon>
        <taxon>Magnoliopsida</taxon>
        <taxon>eudicotyledons</taxon>
        <taxon>Gunneridae</taxon>
        <taxon>Pentapetalae</taxon>
        <taxon>rosids</taxon>
        <taxon>malvids</taxon>
        <taxon>Myrtales</taxon>
        <taxon>Melastomataceae</taxon>
        <taxon>Melastomatoideae</taxon>
        <taxon>Melastomateae</taxon>
        <taxon>Melastoma</taxon>
    </lineage>
</organism>
<reference evidence="2" key="1">
    <citation type="journal article" date="2023" name="Front. Plant Sci.">
        <title>Chromosomal-level genome assembly of Melastoma candidum provides insights into trichome evolution.</title>
        <authorList>
            <person name="Zhong Y."/>
            <person name="Wu W."/>
            <person name="Sun C."/>
            <person name="Zou P."/>
            <person name="Liu Y."/>
            <person name="Dai S."/>
            <person name="Zhou R."/>
        </authorList>
    </citation>
    <scope>NUCLEOTIDE SEQUENCE [LARGE SCALE GENOMIC DNA]</scope>
</reference>
<keyword evidence="2" id="KW-1185">Reference proteome</keyword>
<protein>
    <submittedName>
        <fullName evidence="1">Uncharacterized protein</fullName>
    </submittedName>
</protein>
<dbReference type="Proteomes" id="UP001057402">
    <property type="component" value="Chromosome 6"/>
</dbReference>
<dbReference type="EMBL" id="CM042885">
    <property type="protein sequence ID" value="KAI4364071.1"/>
    <property type="molecule type" value="Genomic_DNA"/>
</dbReference>
<sequence length="281" mass="31870">MRDGCLKKSKLYWPKALVKKWLSIKSKAKDFQADDIAWGGSSDEGGLVNICTEREREWKWESGEEEEEEACTTKAAAKKGRTGLIISLLSTPHTPLIFVATWNVAGKSPPSHLNLEDWLHSSPPADIYVLGFQEIVLLNARKVLGTEDNEPAKKWQSFVRKTLNSLPGTSGVCRTPSPIPNPVVELDVDFEGTSARKNDPSPFLHRRSFQATSYSMRVDHGNSPLLPHIDRQYSVCDRVMFGNMLTDYDYGCNENYNCNYQRNNWYNSPEVDDNGWCHRIK</sequence>